<organism evidence="2 3">
    <name type="scientific">Saccharobesus litoralis</name>
    <dbReference type="NCBI Taxonomy" id="2172099"/>
    <lineage>
        <taxon>Bacteria</taxon>
        <taxon>Pseudomonadati</taxon>
        <taxon>Pseudomonadota</taxon>
        <taxon>Gammaproteobacteria</taxon>
        <taxon>Alteromonadales</taxon>
        <taxon>Alteromonadaceae</taxon>
        <taxon>Saccharobesus</taxon>
    </lineage>
</organism>
<dbReference type="Proteomes" id="UP000244441">
    <property type="component" value="Chromosome"/>
</dbReference>
<keyword evidence="3" id="KW-1185">Reference proteome</keyword>
<sequence>MPADSVSPLSKKKGPAISMDKADHRQTASWGNSKEAKAYRAQQKQLIDNGQFKEAQQMDVNDVQSKFGTKYDSAIKEMQEYTDKLDK</sequence>
<proteinExistence type="predicted"/>
<evidence type="ECO:0000313" key="2">
    <source>
        <dbReference type="EMBL" id="AWB66628.1"/>
    </source>
</evidence>
<name>A0A2S0VQY3_9ALTE</name>
<dbReference type="AlphaFoldDB" id="A0A2S0VQY3"/>
<dbReference type="EMBL" id="CP026604">
    <property type="protein sequence ID" value="AWB66628.1"/>
    <property type="molecule type" value="Genomic_DNA"/>
</dbReference>
<protein>
    <submittedName>
        <fullName evidence="2">Uncharacterized protein</fullName>
    </submittedName>
</protein>
<gene>
    <name evidence="2" type="ORF">C2869_09380</name>
</gene>
<evidence type="ECO:0000256" key="1">
    <source>
        <dbReference type="SAM" id="MobiDB-lite"/>
    </source>
</evidence>
<evidence type="ECO:0000313" key="3">
    <source>
        <dbReference type="Proteomes" id="UP000244441"/>
    </source>
</evidence>
<dbReference type="KEGG" id="cate:C2869_09380"/>
<accession>A0A2S0VQY3</accession>
<dbReference type="RefSeq" id="WP_108602688.1">
    <property type="nucleotide sequence ID" value="NZ_CP026604.1"/>
</dbReference>
<reference evidence="2 3" key="1">
    <citation type="submission" date="2018-01" db="EMBL/GenBank/DDBJ databases">
        <title>Genome sequence of a Cantenovulum-like bacteria.</title>
        <authorList>
            <person name="Tan W.R."/>
            <person name="Lau N.-S."/>
            <person name="Go F."/>
            <person name="Amirul A.-A.A."/>
        </authorList>
    </citation>
    <scope>NUCLEOTIDE SEQUENCE [LARGE SCALE GENOMIC DNA]</scope>
    <source>
        <strain evidence="2 3">CCB-QB4</strain>
    </source>
</reference>
<dbReference type="OrthoDB" id="2664633at2"/>
<feature type="region of interest" description="Disordered" evidence="1">
    <location>
        <begin position="1"/>
        <end position="36"/>
    </location>
</feature>